<evidence type="ECO:0000256" key="1">
    <source>
        <dbReference type="PIRSR" id="PIRSR016184-1"/>
    </source>
</evidence>
<gene>
    <name evidence="3" type="ORF">BC102111_02006</name>
</gene>
<dbReference type="GO" id="GO:0005737">
    <property type="term" value="C:cytoplasm"/>
    <property type="evidence" value="ECO:0007669"/>
    <property type="project" value="TreeGrafter"/>
</dbReference>
<dbReference type="PANTHER" id="PTHR13774">
    <property type="entry name" value="PHENAZINE BIOSYNTHESIS PROTEIN"/>
    <property type="match status" value="1"/>
</dbReference>
<organism evidence="3 4">
    <name type="scientific">Brevibacterium casei CIP 102111</name>
    <dbReference type="NCBI Taxonomy" id="1255625"/>
    <lineage>
        <taxon>Bacteria</taxon>
        <taxon>Bacillati</taxon>
        <taxon>Actinomycetota</taxon>
        <taxon>Actinomycetes</taxon>
        <taxon>Micrococcales</taxon>
        <taxon>Brevibacteriaceae</taxon>
        <taxon>Brevibacterium</taxon>
    </lineage>
</organism>
<protein>
    <submittedName>
        <fullName evidence="3">Phenazine biosynthesis protein PhzF family</fullName>
    </submittedName>
</protein>
<name>A0A2H1J9X9_9MICO</name>
<dbReference type="Gene3D" id="3.10.310.10">
    <property type="entry name" value="Diaminopimelate Epimerase, Chain A, domain 1"/>
    <property type="match status" value="2"/>
</dbReference>
<dbReference type="Pfam" id="PF02567">
    <property type="entry name" value="PhzC-PhzF"/>
    <property type="match status" value="1"/>
</dbReference>
<evidence type="ECO:0000313" key="3">
    <source>
        <dbReference type="EMBL" id="SMX84138.1"/>
    </source>
</evidence>
<dbReference type="GO" id="GO:0016853">
    <property type="term" value="F:isomerase activity"/>
    <property type="evidence" value="ECO:0007669"/>
    <property type="project" value="TreeGrafter"/>
</dbReference>
<dbReference type="InterPro" id="IPR003719">
    <property type="entry name" value="Phenazine_PhzF-like"/>
</dbReference>
<accession>A0A2H1J9X9</accession>
<dbReference type="PIRSF" id="PIRSF016184">
    <property type="entry name" value="PhzC_PhzF"/>
    <property type="match status" value="1"/>
</dbReference>
<proteinExistence type="predicted"/>
<dbReference type="NCBIfam" id="TIGR00654">
    <property type="entry name" value="PhzF_family"/>
    <property type="match status" value="1"/>
</dbReference>
<dbReference type="SUPFAM" id="SSF54506">
    <property type="entry name" value="Diaminopimelate epimerase-like"/>
    <property type="match status" value="1"/>
</dbReference>
<sequence length="310" mass="32352">MPRSRAFAQVDVFSREPFRGNPVAVILDAEGLTDDEMAQIANWTNLSETTFVLPPTDERADYRLRIFTPSRELPFAGHPTLGSAAAWLAAGGTPHSETTVVQECGVGLVDLRRSGPDSSTTTTADLSFAAPELLRSGPLADDDVAAIASALGIDRTEILDHAWVDNGPGWAAVRLDSAERVLSLTPDFSAIPDTKLGVVGAHPAGSEHAYEVRAFVPGVGVAEDPVTGSLNASVAQWLIGQGLVPDSYTATQGTAIGRAGVISIRSERPTPGDSDPNPDEAAPTETAPTPAPSIWVGGPTTVRITGTIEA</sequence>
<dbReference type="AlphaFoldDB" id="A0A2H1J9X9"/>
<evidence type="ECO:0000313" key="4">
    <source>
        <dbReference type="Proteomes" id="UP000234333"/>
    </source>
</evidence>
<dbReference type="PANTHER" id="PTHR13774:SF32">
    <property type="entry name" value="ANTISENSE-ENHANCING SEQUENCE 1"/>
    <property type="match status" value="1"/>
</dbReference>
<dbReference type="EMBL" id="FXZC01000004">
    <property type="protein sequence ID" value="SMX84138.1"/>
    <property type="molecule type" value="Genomic_DNA"/>
</dbReference>
<dbReference type="GeneID" id="99774618"/>
<dbReference type="RefSeq" id="WP_101624236.1">
    <property type="nucleotide sequence ID" value="NZ_FXZC01000004.1"/>
</dbReference>
<feature type="region of interest" description="Disordered" evidence="2">
    <location>
        <begin position="265"/>
        <end position="299"/>
    </location>
</feature>
<feature type="active site" evidence="1">
    <location>
        <position position="48"/>
    </location>
</feature>
<evidence type="ECO:0000256" key="2">
    <source>
        <dbReference type="SAM" id="MobiDB-lite"/>
    </source>
</evidence>
<dbReference type="Proteomes" id="UP000234333">
    <property type="component" value="Unassembled WGS sequence"/>
</dbReference>
<reference evidence="3 4" key="1">
    <citation type="submission" date="2017-03" db="EMBL/GenBank/DDBJ databases">
        <authorList>
            <person name="Afonso C.L."/>
            <person name="Miller P.J."/>
            <person name="Scott M.A."/>
            <person name="Spackman E."/>
            <person name="Goraichik I."/>
            <person name="Dimitrov K.M."/>
            <person name="Suarez D.L."/>
            <person name="Swayne D.E."/>
        </authorList>
    </citation>
    <scope>NUCLEOTIDE SEQUENCE [LARGE SCALE GENOMIC DNA]</scope>
    <source>
        <strain evidence="3 4">CIP 102111</strain>
    </source>
</reference>